<name>A0A3R7K4Z1_9STRA</name>
<sequence length="674" mass="75731">MALVDIFRRRFLQCHQSINTANDRSSYEVRRVTELDVLSAIGAVVNASDGDGVARFAQCAETRTKCLDAMERALLERHLTRLLRFLPSLGSTYERFCCDISDSVGNAENGLDAFRALKEAVPILASWLLGEDDGCDDEESATFQRVVLMQNSVYKAMHALRLLVRHDLKLTRAFITGFVQTLAKQASNDGLTFATHIPETFICDGECSNLGRNGILDGIEDELNELWALYKTVYSGKETSQEGALCDLLDPSLRCWAYYNSEVDADIDEKACQTTPVDMRPQQLPQYYPAHSSGAPVTVTGLTTLQLVPLRSRKPQLQFQWLPADFQIGDDGNVMAMSPLHGSVHPHQFSGLYALISQLISRLLPLFELVLTSITTPNPPPPHQIGLGSTSQIDGKPITGEREAVTPRDSPSAAETFSLRGRQIQVVTKLSSVRLDAAHPLFTGQHDDGHFNRGWQLDGDDHEHIVAVGYHILRARNISPPKLAFRTFAHCPTTSKEAELPSQEDVFLAFGDKTSEYFRGKYGRQFLQPCGSLELHEQRSIGVPSFFVHRLEPFELLDAAHPDGGELTIATFYLVDPTRDPIVSTRTVRAEQWQQTRRFVQANVDMLRCPATRQFFPDEVARRIEEFAACQVVDSEARLNRQQLLKHRQRRQELRFLAPSLRLEELRLDLTQDE</sequence>
<comment type="caution">
    <text evidence="3">The sequence shown here is derived from an EMBL/GenBank/DDBJ whole genome shotgun (WGS) entry which is preliminary data.</text>
</comment>
<reference evidence="5 6" key="1">
    <citation type="submission" date="2018-07" db="EMBL/GenBank/DDBJ databases">
        <title>Genome sequencing of oomycete isolates from Chile give support for New Zealand origin for Phytophthora kernoviae and make available the first Nothophytophthora sp. genome.</title>
        <authorList>
            <person name="Studholme D.J."/>
            <person name="Sanfuentes E."/>
            <person name="Panda P."/>
            <person name="Hill R."/>
            <person name="Sambles C."/>
            <person name="Grant M."/>
            <person name="Williams N.M."/>
            <person name="Mcdougal R.L."/>
        </authorList>
    </citation>
    <scope>NUCLEOTIDE SEQUENCE [LARGE SCALE GENOMIC DNA]</scope>
    <source>
        <strain evidence="3">Chile2</strain>
        <strain evidence="4">Chile4</strain>
    </source>
</reference>
<dbReference type="Proteomes" id="UP000285883">
    <property type="component" value="Unassembled WGS sequence"/>
</dbReference>
<evidence type="ECO:0000313" key="5">
    <source>
        <dbReference type="Proteomes" id="UP000285624"/>
    </source>
</evidence>
<organism evidence="3 6">
    <name type="scientific">Phytophthora kernoviae</name>
    <dbReference type="NCBI Taxonomy" id="325452"/>
    <lineage>
        <taxon>Eukaryota</taxon>
        <taxon>Sar</taxon>
        <taxon>Stramenopiles</taxon>
        <taxon>Oomycota</taxon>
        <taxon>Peronosporomycetes</taxon>
        <taxon>Peronosporales</taxon>
        <taxon>Peronosporaceae</taxon>
        <taxon>Phytophthora</taxon>
    </lineage>
</organism>
<dbReference type="PANTHER" id="PTHR33119">
    <property type="entry name" value="IFI3P"/>
    <property type="match status" value="1"/>
</dbReference>
<gene>
    <name evidence="3" type="ORF">BBI17_009471</name>
    <name evidence="4" type="ORF">BBO99_00009412</name>
</gene>
<dbReference type="Pfam" id="PF14033">
    <property type="entry name" value="DUF4246"/>
    <property type="match status" value="1"/>
</dbReference>
<evidence type="ECO:0000313" key="3">
    <source>
        <dbReference type="EMBL" id="RLN15290.1"/>
    </source>
</evidence>
<evidence type="ECO:0000259" key="2">
    <source>
        <dbReference type="Pfam" id="PF14033"/>
    </source>
</evidence>
<dbReference type="Proteomes" id="UP000285624">
    <property type="component" value="Unassembled WGS sequence"/>
</dbReference>
<proteinExistence type="predicted"/>
<evidence type="ECO:0000313" key="6">
    <source>
        <dbReference type="Proteomes" id="UP000285883"/>
    </source>
</evidence>
<feature type="domain" description="DUF4246" evidence="2">
    <location>
        <begin position="240"/>
        <end position="592"/>
    </location>
</feature>
<protein>
    <recommendedName>
        <fullName evidence="2">DUF4246 domain-containing protein</fullName>
    </recommendedName>
</protein>
<evidence type="ECO:0000313" key="4">
    <source>
        <dbReference type="EMBL" id="RLN73430.1"/>
    </source>
</evidence>
<dbReference type="InterPro" id="IPR025340">
    <property type="entry name" value="DUF4246"/>
</dbReference>
<evidence type="ECO:0000256" key="1">
    <source>
        <dbReference type="SAM" id="MobiDB-lite"/>
    </source>
</evidence>
<dbReference type="PANTHER" id="PTHR33119:SF1">
    <property type="entry name" value="FE2OG DIOXYGENASE DOMAIN-CONTAINING PROTEIN"/>
    <property type="match status" value="1"/>
</dbReference>
<keyword evidence="5" id="KW-1185">Reference proteome</keyword>
<dbReference type="AlphaFoldDB" id="A0A3R7K4Z1"/>
<dbReference type="EMBL" id="MBDN02000764">
    <property type="protein sequence ID" value="RLN73430.1"/>
    <property type="molecule type" value="Genomic_DNA"/>
</dbReference>
<accession>A0A3R7K4Z1</accession>
<dbReference type="InterPro" id="IPR049192">
    <property type="entry name" value="DUF4246_C"/>
</dbReference>
<dbReference type="STRING" id="325452.A0A3R7K4Z1"/>
<dbReference type="EMBL" id="MAYM02001461">
    <property type="protein sequence ID" value="RLN15290.1"/>
    <property type="molecule type" value="Genomic_DNA"/>
</dbReference>
<feature type="region of interest" description="Disordered" evidence="1">
    <location>
        <begin position="380"/>
        <end position="415"/>
    </location>
</feature>